<dbReference type="InterPro" id="IPR050109">
    <property type="entry name" value="HTH-type_TetR-like_transc_reg"/>
</dbReference>
<dbReference type="InterPro" id="IPR009057">
    <property type="entry name" value="Homeodomain-like_sf"/>
</dbReference>
<dbReference type="InterPro" id="IPR023772">
    <property type="entry name" value="DNA-bd_HTH_TetR-type_CS"/>
</dbReference>
<dbReference type="InterPro" id="IPR036271">
    <property type="entry name" value="Tet_transcr_reg_TetR-rel_C_sf"/>
</dbReference>
<keyword evidence="2 4" id="KW-0238">DNA-binding</keyword>
<dbReference type="GO" id="GO:0003700">
    <property type="term" value="F:DNA-binding transcription factor activity"/>
    <property type="evidence" value="ECO:0007669"/>
    <property type="project" value="TreeGrafter"/>
</dbReference>
<dbReference type="InterPro" id="IPR001647">
    <property type="entry name" value="HTH_TetR"/>
</dbReference>
<evidence type="ECO:0000256" key="1">
    <source>
        <dbReference type="ARBA" id="ARBA00023015"/>
    </source>
</evidence>
<dbReference type="Pfam" id="PF00440">
    <property type="entry name" value="TetR_N"/>
    <property type="match status" value="1"/>
</dbReference>
<dbReference type="InterPro" id="IPR054129">
    <property type="entry name" value="DesT_TetR_C"/>
</dbReference>
<keyword evidence="7" id="KW-1185">Reference proteome</keyword>
<keyword evidence="1" id="KW-0805">Transcription regulation</keyword>
<accession>A0A366IL56</accession>
<evidence type="ECO:0000256" key="2">
    <source>
        <dbReference type="ARBA" id="ARBA00023125"/>
    </source>
</evidence>
<gene>
    <name evidence="6" type="ORF">DFO65_103250</name>
</gene>
<dbReference type="Pfam" id="PF21943">
    <property type="entry name" value="TetR_C_46"/>
    <property type="match status" value="1"/>
</dbReference>
<dbReference type="AlphaFoldDB" id="A0A366IL56"/>
<organism evidence="6 7">
    <name type="scientific">Brevibacterium celere</name>
    <dbReference type="NCBI Taxonomy" id="225845"/>
    <lineage>
        <taxon>Bacteria</taxon>
        <taxon>Bacillati</taxon>
        <taxon>Actinomycetota</taxon>
        <taxon>Actinomycetes</taxon>
        <taxon>Micrococcales</taxon>
        <taxon>Brevibacteriaceae</taxon>
        <taxon>Brevibacterium</taxon>
    </lineage>
</organism>
<feature type="DNA-binding region" description="H-T-H motif" evidence="4">
    <location>
        <begin position="34"/>
        <end position="53"/>
    </location>
</feature>
<evidence type="ECO:0000313" key="6">
    <source>
        <dbReference type="EMBL" id="RBP72958.1"/>
    </source>
</evidence>
<sequence length="197" mass="22040">MSSPQQRLPREQRRDQLVSVARSVFATRGYRTTSMDTIAEAAGVSKPVLYQHFTSKQELYLALIDASATHLTTSVQAALGSTTDPHERVRATYRAYFDFVISHREEFVILFNSDVYEPEAQERIRALREESASHIVDALQSFTDLNDAQARLLCRTLIGTAEVVIKQIESAKDVDIDATVDLLTQLSWGGLKSFATT</sequence>
<protein>
    <submittedName>
        <fullName evidence="6">TetR family transcriptional regulator</fullName>
    </submittedName>
</protein>
<comment type="caution">
    <text evidence="6">The sequence shown here is derived from an EMBL/GenBank/DDBJ whole genome shotgun (WGS) entry which is preliminary data.</text>
</comment>
<keyword evidence="3" id="KW-0804">Transcription</keyword>
<evidence type="ECO:0000256" key="3">
    <source>
        <dbReference type="ARBA" id="ARBA00023163"/>
    </source>
</evidence>
<evidence type="ECO:0000259" key="5">
    <source>
        <dbReference type="PROSITE" id="PS50977"/>
    </source>
</evidence>
<dbReference type="SUPFAM" id="SSF48498">
    <property type="entry name" value="Tetracyclin repressor-like, C-terminal domain"/>
    <property type="match status" value="1"/>
</dbReference>
<dbReference type="PANTHER" id="PTHR30055:SF160">
    <property type="entry name" value="TRANSCRIPTIONAL REGULATORY PROTEIN (PROBABLY ASNC-FAMILY)-RELATED"/>
    <property type="match status" value="1"/>
</dbReference>
<dbReference type="GO" id="GO:0000976">
    <property type="term" value="F:transcription cis-regulatory region binding"/>
    <property type="evidence" value="ECO:0007669"/>
    <property type="project" value="TreeGrafter"/>
</dbReference>
<dbReference type="GO" id="GO:0045892">
    <property type="term" value="P:negative regulation of DNA-templated transcription"/>
    <property type="evidence" value="ECO:0007669"/>
    <property type="project" value="UniProtKB-ARBA"/>
</dbReference>
<feature type="domain" description="HTH tetR-type" evidence="5">
    <location>
        <begin position="11"/>
        <end position="71"/>
    </location>
</feature>
<dbReference type="PROSITE" id="PS50977">
    <property type="entry name" value="HTH_TETR_2"/>
    <property type="match status" value="1"/>
</dbReference>
<proteinExistence type="predicted"/>
<evidence type="ECO:0000313" key="7">
    <source>
        <dbReference type="Proteomes" id="UP000253509"/>
    </source>
</evidence>
<dbReference type="PRINTS" id="PR00455">
    <property type="entry name" value="HTHTETR"/>
</dbReference>
<dbReference type="EMBL" id="QNSB01000003">
    <property type="protein sequence ID" value="RBP72958.1"/>
    <property type="molecule type" value="Genomic_DNA"/>
</dbReference>
<dbReference type="PROSITE" id="PS01081">
    <property type="entry name" value="HTH_TETR_1"/>
    <property type="match status" value="1"/>
</dbReference>
<evidence type="ECO:0000256" key="4">
    <source>
        <dbReference type="PROSITE-ProRule" id="PRU00335"/>
    </source>
</evidence>
<dbReference type="PANTHER" id="PTHR30055">
    <property type="entry name" value="HTH-TYPE TRANSCRIPTIONAL REGULATOR RUTR"/>
    <property type="match status" value="1"/>
</dbReference>
<dbReference type="Gene3D" id="1.10.357.10">
    <property type="entry name" value="Tetracycline Repressor, domain 2"/>
    <property type="match status" value="1"/>
</dbReference>
<name>A0A366IL56_9MICO</name>
<dbReference type="RefSeq" id="WP_245940499.1">
    <property type="nucleotide sequence ID" value="NZ_QNSB01000003.1"/>
</dbReference>
<reference evidence="6 7" key="1">
    <citation type="submission" date="2018-06" db="EMBL/GenBank/DDBJ databases">
        <title>Freshwater and sediment microbial communities from various areas in North America, analyzing microbe dynamics in response to fracking.</title>
        <authorList>
            <person name="Lamendella R."/>
        </authorList>
    </citation>
    <scope>NUCLEOTIDE SEQUENCE [LARGE SCALE GENOMIC DNA]</scope>
    <source>
        <strain evidence="6 7">3b_TX</strain>
    </source>
</reference>
<dbReference type="SUPFAM" id="SSF46689">
    <property type="entry name" value="Homeodomain-like"/>
    <property type="match status" value="1"/>
</dbReference>
<dbReference type="FunFam" id="1.10.10.60:FF:000141">
    <property type="entry name" value="TetR family transcriptional regulator"/>
    <property type="match status" value="1"/>
</dbReference>
<dbReference type="Proteomes" id="UP000253509">
    <property type="component" value="Unassembled WGS sequence"/>
</dbReference>